<dbReference type="Proteomes" id="UP001156102">
    <property type="component" value="Unassembled WGS sequence"/>
</dbReference>
<comment type="caution">
    <text evidence="1">The sequence shown here is derived from an EMBL/GenBank/DDBJ whole genome shotgun (WGS) entry which is preliminary data.</text>
</comment>
<proteinExistence type="predicted"/>
<organism evidence="1 2">
    <name type="scientific">Ectobacillus ponti</name>
    <dbReference type="NCBI Taxonomy" id="2961894"/>
    <lineage>
        <taxon>Bacteria</taxon>
        <taxon>Bacillati</taxon>
        <taxon>Bacillota</taxon>
        <taxon>Bacilli</taxon>
        <taxon>Bacillales</taxon>
        <taxon>Bacillaceae</taxon>
        <taxon>Ectobacillus</taxon>
    </lineage>
</organism>
<name>A0AA42BR29_9BACI</name>
<reference evidence="1" key="1">
    <citation type="submission" date="2022-07" db="EMBL/GenBank/DDBJ databases">
        <authorList>
            <person name="Li W.-J."/>
            <person name="Deng Q.-Q."/>
        </authorList>
    </citation>
    <scope>NUCLEOTIDE SEQUENCE</scope>
    <source>
        <strain evidence="1">SYSU M60031</strain>
    </source>
</reference>
<evidence type="ECO:0000313" key="2">
    <source>
        <dbReference type="Proteomes" id="UP001156102"/>
    </source>
</evidence>
<dbReference type="AlphaFoldDB" id="A0AA42BR29"/>
<gene>
    <name evidence="1" type="ORF">NK662_00365</name>
</gene>
<sequence>MYWYNPMMPSWAAPPYSMPVRQLPLAPPVPRIEQVQPYLTTWPYSNIYYGNYYDS</sequence>
<keyword evidence="2" id="KW-1185">Reference proteome</keyword>
<dbReference type="EMBL" id="JANCLT010000001">
    <property type="protein sequence ID" value="MCP8966988.1"/>
    <property type="molecule type" value="Genomic_DNA"/>
</dbReference>
<evidence type="ECO:0000313" key="1">
    <source>
        <dbReference type="EMBL" id="MCP8966988.1"/>
    </source>
</evidence>
<dbReference type="RefSeq" id="WP_254756219.1">
    <property type="nucleotide sequence ID" value="NZ_JANCLT010000001.1"/>
</dbReference>
<protein>
    <submittedName>
        <fullName evidence="1">Uncharacterized protein</fullName>
    </submittedName>
</protein>
<accession>A0AA42BR29</accession>